<comment type="caution">
    <text evidence="1">The sequence shown here is derived from an EMBL/GenBank/DDBJ whole genome shotgun (WGS) entry which is preliminary data.</text>
</comment>
<sequence>MRTLSGRPGAQWAMGYRAPGMVAGEIVVPCRYAVVCLHAGRLRCSHALVARLAHLIAVGKGFLCPEQRRP</sequence>
<accession>A0ABN0ZCK5</accession>
<gene>
    <name evidence="1" type="ORF">GCM10009544_02860</name>
</gene>
<name>A0ABN0ZCK5_9ACTN</name>
<evidence type="ECO:0000313" key="1">
    <source>
        <dbReference type="EMBL" id="GAA0443459.1"/>
    </source>
</evidence>
<proteinExistence type="predicted"/>
<dbReference type="Proteomes" id="UP001499895">
    <property type="component" value="Unassembled WGS sequence"/>
</dbReference>
<protein>
    <submittedName>
        <fullName evidence="1">Uncharacterized protein</fullName>
    </submittedName>
</protein>
<organism evidence="1 2">
    <name type="scientific">Streptomyces stramineus</name>
    <dbReference type="NCBI Taxonomy" id="173861"/>
    <lineage>
        <taxon>Bacteria</taxon>
        <taxon>Bacillati</taxon>
        <taxon>Actinomycetota</taxon>
        <taxon>Actinomycetes</taxon>
        <taxon>Kitasatosporales</taxon>
        <taxon>Streptomycetaceae</taxon>
        <taxon>Streptomyces</taxon>
    </lineage>
</organism>
<reference evidence="1 2" key="1">
    <citation type="journal article" date="2019" name="Int. J. Syst. Evol. Microbiol.">
        <title>The Global Catalogue of Microorganisms (GCM) 10K type strain sequencing project: providing services to taxonomists for standard genome sequencing and annotation.</title>
        <authorList>
            <consortium name="The Broad Institute Genomics Platform"/>
            <consortium name="The Broad Institute Genome Sequencing Center for Infectious Disease"/>
            <person name="Wu L."/>
            <person name="Ma J."/>
        </authorList>
    </citation>
    <scope>NUCLEOTIDE SEQUENCE [LARGE SCALE GENOMIC DNA]</scope>
    <source>
        <strain evidence="1 2">JCM 10649</strain>
    </source>
</reference>
<evidence type="ECO:0000313" key="2">
    <source>
        <dbReference type="Proteomes" id="UP001499895"/>
    </source>
</evidence>
<dbReference type="EMBL" id="BAAAHB010000001">
    <property type="protein sequence ID" value="GAA0443459.1"/>
    <property type="molecule type" value="Genomic_DNA"/>
</dbReference>
<keyword evidence="2" id="KW-1185">Reference proteome</keyword>